<proteinExistence type="predicted"/>
<keyword evidence="1" id="KW-0472">Membrane</keyword>
<keyword evidence="3" id="KW-1185">Reference proteome</keyword>
<comment type="caution">
    <text evidence="2">The sequence shown here is derived from an EMBL/GenBank/DDBJ whole genome shotgun (WGS) entry which is preliminary data.</text>
</comment>
<accession>A0ABS2NSV2</accession>
<dbReference type="EMBL" id="JAFBEE010000023">
    <property type="protein sequence ID" value="MBM7616040.1"/>
    <property type="molecule type" value="Genomic_DNA"/>
</dbReference>
<evidence type="ECO:0008006" key="4">
    <source>
        <dbReference type="Google" id="ProtNLM"/>
    </source>
</evidence>
<feature type="transmembrane region" description="Helical" evidence="1">
    <location>
        <begin position="22"/>
        <end position="41"/>
    </location>
</feature>
<reference evidence="2 3" key="1">
    <citation type="submission" date="2021-01" db="EMBL/GenBank/DDBJ databases">
        <title>Genomic Encyclopedia of Type Strains, Phase IV (KMG-IV): sequencing the most valuable type-strain genomes for metagenomic binning, comparative biology and taxonomic classification.</title>
        <authorList>
            <person name="Goeker M."/>
        </authorList>
    </citation>
    <scope>NUCLEOTIDE SEQUENCE [LARGE SCALE GENOMIC DNA]</scope>
    <source>
        <strain evidence="2 3">DSM 25890</strain>
    </source>
</reference>
<gene>
    <name evidence="2" type="ORF">JOC73_002616</name>
</gene>
<sequence>MYYTNRSDGTVTKLISFLLERLIPLLAWLSVLVSFLLQYLIKRYMGLHRDLVHRNRILLTTVLTPTQMYLVK</sequence>
<name>A0ABS2NSV2_9FIRM</name>
<keyword evidence="1" id="KW-1133">Transmembrane helix</keyword>
<evidence type="ECO:0000313" key="3">
    <source>
        <dbReference type="Proteomes" id="UP001314796"/>
    </source>
</evidence>
<evidence type="ECO:0000256" key="1">
    <source>
        <dbReference type="SAM" id="Phobius"/>
    </source>
</evidence>
<keyword evidence="1" id="KW-0812">Transmembrane</keyword>
<organism evidence="2 3">
    <name type="scientific">Alkaliphilus hydrothermalis</name>
    <dbReference type="NCBI Taxonomy" id="1482730"/>
    <lineage>
        <taxon>Bacteria</taxon>
        <taxon>Bacillati</taxon>
        <taxon>Bacillota</taxon>
        <taxon>Clostridia</taxon>
        <taxon>Peptostreptococcales</taxon>
        <taxon>Natronincolaceae</taxon>
        <taxon>Alkaliphilus</taxon>
    </lineage>
</organism>
<evidence type="ECO:0000313" key="2">
    <source>
        <dbReference type="EMBL" id="MBM7616040.1"/>
    </source>
</evidence>
<dbReference type="Proteomes" id="UP001314796">
    <property type="component" value="Unassembled WGS sequence"/>
</dbReference>
<dbReference type="RefSeq" id="WP_204403879.1">
    <property type="nucleotide sequence ID" value="NZ_JAFBEE010000023.1"/>
</dbReference>
<protein>
    <recommendedName>
        <fullName evidence="4">BlaR1 peptidase M56</fullName>
    </recommendedName>
</protein>